<organism evidence="2 3">
    <name type="scientific">Pseudomonas neustonica</name>
    <dbReference type="NCBI Taxonomy" id="2487346"/>
    <lineage>
        <taxon>Bacteria</taxon>
        <taxon>Pseudomonadati</taxon>
        <taxon>Pseudomonadota</taxon>
        <taxon>Gammaproteobacteria</taxon>
        <taxon>Pseudomonadales</taxon>
        <taxon>Pseudomonadaceae</taxon>
        <taxon>Pseudomonas</taxon>
    </lineage>
</organism>
<feature type="chain" id="PRO_5047310622" description="DUF3313 domain-containing protein" evidence="1">
    <location>
        <begin position="27"/>
        <end position="203"/>
    </location>
</feature>
<evidence type="ECO:0000313" key="2">
    <source>
        <dbReference type="EMBL" id="ROZ85922.1"/>
    </source>
</evidence>
<evidence type="ECO:0008006" key="4">
    <source>
        <dbReference type="Google" id="ProtNLM"/>
    </source>
</evidence>
<dbReference type="PROSITE" id="PS51257">
    <property type="entry name" value="PROKAR_LIPOPROTEIN"/>
    <property type="match status" value="1"/>
</dbReference>
<gene>
    <name evidence="2" type="ORF">EF096_07625</name>
</gene>
<proteinExistence type="predicted"/>
<feature type="signal peptide" evidence="1">
    <location>
        <begin position="1"/>
        <end position="26"/>
    </location>
</feature>
<dbReference type="RefSeq" id="WP_123889022.1">
    <property type="nucleotide sequence ID" value="NZ_RKKU01000006.1"/>
</dbReference>
<name>A0ABX9XM64_9PSED</name>
<evidence type="ECO:0000313" key="3">
    <source>
        <dbReference type="Proteomes" id="UP000275199"/>
    </source>
</evidence>
<keyword evidence="1" id="KW-0732">Signal</keyword>
<reference evidence="2 3" key="1">
    <citation type="submission" date="2018-11" db="EMBL/GenBank/DDBJ databases">
        <authorList>
            <person name="Jang G.I."/>
            <person name="Hwang C.Y."/>
        </authorList>
    </citation>
    <scope>NUCLEOTIDE SEQUENCE [LARGE SCALE GENOMIC DNA]</scope>
    <source>
        <strain evidence="2 3">SSM26</strain>
    </source>
</reference>
<accession>A0ABX9XM64</accession>
<comment type="caution">
    <text evidence="2">The sequence shown here is derived from an EMBL/GenBank/DDBJ whole genome shotgun (WGS) entry which is preliminary data.</text>
</comment>
<dbReference type="EMBL" id="RKKU01000006">
    <property type="protein sequence ID" value="ROZ85922.1"/>
    <property type="molecule type" value="Genomic_DNA"/>
</dbReference>
<keyword evidence="3" id="KW-1185">Reference proteome</keyword>
<sequence length="203" mass="21668">MKSKYAVSIGLLVLALGGCVSPKAYVDPKYAGTSYSEIKRVEKQYNANIDVEFQRNGSHYSAADSELRANVERIFRASGVVVPSPGSSDMSIKVVCNNIADISGAAMKGFGTGLTFGAAGTAVTDFYQITIELKRGDEVVSKTYDHAIHTTVGNKAAPVQGVTPTTLANAFSGVVEDVVLQFVKEMQDSNVLTLNELFMRNSA</sequence>
<protein>
    <recommendedName>
        <fullName evidence="4">DUF3313 domain-containing protein</fullName>
    </recommendedName>
</protein>
<evidence type="ECO:0000256" key="1">
    <source>
        <dbReference type="SAM" id="SignalP"/>
    </source>
</evidence>
<dbReference type="Proteomes" id="UP000275199">
    <property type="component" value="Unassembled WGS sequence"/>
</dbReference>